<dbReference type="RefSeq" id="WP_086043271.1">
    <property type="nucleotide sequence ID" value="NZ_CBCRZA010000007.1"/>
</dbReference>
<dbReference type="AlphaFoldDB" id="A0A1W7ADQ1"/>
<keyword evidence="3" id="KW-0804">Transcription</keyword>
<dbReference type="NCBIfam" id="NF033788">
    <property type="entry name" value="HTH_metalloreg"/>
    <property type="match status" value="1"/>
</dbReference>
<dbReference type="PROSITE" id="PS00846">
    <property type="entry name" value="HTH_ARSR_1"/>
    <property type="match status" value="1"/>
</dbReference>
<dbReference type="CDD" id="cd00090">
    <property type="entry name" value="HTH_ARSR"/>
    <property type="match status" value="1"/>
</dbReference>
<dbReference type="InterPro" id="IPR036390">
    <property type="entry name" value="WH_DNA-bd_sf"/>
</dbReference>
<sequence length="120" mass="13542">MGNDVCDVYLFDEHKVVRVKANMEVVDLAPMLSIYKALADKNRLSICYSLLLEEKLCVCDLANIIGATVATTSHHLRYLLKAHIVNVEKQGKNAFYELKDDHIKTLIRTALAHGDEENVE</sequence>
<dbReference type="PANTHER" id="PTHR33154">
    <property type="entry name" value="TRANSCRIPTIONAL REGULATOR, ARSR FAMILY"/>
    <property type="match status" value="1"/>
</dbReference>
<reference evidence="5 6" key="1">
    <citation type="journal article" date="2017" name="Int. J. Syst. Evol. Microbiol.">
        <title>Macrococcus canis sp. nov., a skin bacterium associated with infections in dogs.</title>
        <authorList>
            <person name="Gobeli Brawand S."/>
            <person name="Cotting K."/>
            <person name="Gomez-Sanz E."/>
            <person name="Collaud A."/>
            <person name="Thomann A."/>
            <person name="Brodard I."/>
            <person name="Rodriguez-Campos S."/>
            <person name="Strauss C."/>
            <person name="Perreten V."/>
        </authorList>
    </citation>
    <scope>NUCLEOTIDE SEQUENCE [LARGE SCALE GENOMIC DNA]</scope>
    <source>
        <strain evidence="5 6">KM45013</strain>
    </source>
</reference>
<dbReference type="GO" id="GO:0003677">
    <property type="term" value="F:DNA binding"/>
    <property type="evidence" value="ECO:0007669"/>
    <property type="project" value="UniProtKB-KW"/>
</dbReference>
<dbReference type="SMART" id="SM00418">
    <property type="entry name" value="HTH_ARSR"/>
    <property type="match status" value="1"/>
</dbReference>
<proteinExistence type="predicted"/>
<evidence type="ECO:0000259" key="4">
    <source>
        <dbReference type="PROSITE" id="PS50987"/>
    </source>
</evidence>
<dbReference type="PROSITE" id="PS50987">
    <property type="entry name" value="HTH_ARSR_2"/>
    <property type="match status" value="1"/>
</dbReference>
<evidence type="ECO:0000256" key="2">
    <source>
        <dbReference type="ARBA" id="ARBA00023125"/>
    </source>
</evidence>
<dbReference type="InterPro" id="IPR001845">
    <property type="entry name" value="HTH_ArsR_DNA-bd_dom"/>
</dbReference>
<feature type="domain" description="HTH arsR-type" evidence="4">
    <location>
        <begin position="23"/>
        <end position="118"/>
    </location>
</feature>
<gene>
    <name evidence="5" type="primary">cadC</name>
    <name evidence="5" type="ORF">MCCS_21460</name>
</gene>
<organism evidence="5 6">
    <name type="scientific">Macrococcoides canis</name>
    <dbReference type="NCBI Taxonomy" id="1855823"/>
    <lineage>
        <taxon>Bacteria</taxon>
        <taxon>Bacillati</taxon>
        <taxon>Bacillota</taxon>
        <taxon>Bacilli</taxon>
        <taxon>Bacillales</taxon>
        <taxon>Staphylococcaceae</taxon>
        <taxon>Macrococcoides</taxon>
    </lineage>
</organism>
<dbReference type="PANTHER" id="PTHR33154:SF18">
    <property type="entry name" value="ARSENICAL RESISTANCE OPERON REPRESSOR"/>
    <property type="match status" value="1"/>
</dbReference>
<evidence type="ECO:0000256" key="3">
    <source>
        <dbReference type="ARBA" id="ARBA00023163"/>
    </source>
</evidence>
<dbReference type="KEGG" id="mcak:MCCS_21460"/>
<dbReference type="InterPro" id="IPR036388">
    <property type="entry name" value="WH-like_DNA-bd_sf"/>
</dbReference>
<dbReference type="InterPro" id="IPR051081">
    <property type="entry name" value="HTH_MetalResp_TranReg"/>
</dbReference>
<dbReference type="SUPFAM" id="SSF46785">
    <property type="entry name" value="Winged helix' DNA-binding domain"/>
    <property type="match status" value="1"/>
</dbReference>
<dbReference type="GeneID" id="35296229"/>
<dbReference type="Proteomes" id="UP000194154">
    <property type="component" value="Chromosome"/>
</dbReference>
<dbReference type="OrthoDB" id="9794330at2"/>
<dbReference type="EMBL" id="CP021059">
    <property type="protein sequence ID" value="ARQ07735.1"/>
    <property type="molecule type" value="Genomic_DNA"/>
</dbReference>
<accession>A0A1W7ADQ1</accession>
<evidence type="ECO:0000313" key="6">
    <source>
        <dbReference type="Proteomes" id="UP000194154"/>
    </source>
</evidence>
<keyword evidence="2" id="KW-0238">DNA-binding</keyword>
<keyword evidence="1" id="KW-0805">Transcription regulation</keyword>
<dbReference type="GO" id="GO:0003700">
    <property type="term" value="F:DNA-binding transcription factor activity"/>
    <property type="evidence" value="ECO:0007669"/>
    <property type="project" value="InterPro"/>
</dbReference>
<keyword evidence="6" id="KW-1185">Reference proteome</keyword>
<evidence type="ECO:0000313" key="5">
    <source>
        <dbReference type="EMBL" id="ARQ07735.1"/>
    </source>
</evidence>
<dbReference type="InterPro" id="IPR018334">
    <property type="entry name" value="ArsR_HTH"/>
</dbReference>
<dbReference type="PRINTS" id="PR00778">
    <property type="entry name" value="HTHARSR"/>
</dbReference>
<dbReference type="Pfam" id="PF01022">
    <property type="entry name" value="HTH_5"/>
    <property type="match status" value="1"/>
</dbReference>
<evidence type="ECO:0000256" key="1">
    <source>
        <dbReference type="ARBA" id="ARBA00023015"/>
    </source>
</evidence>
<protein>
    <submittedName>
        <fullName evidence="5">Cadmium resistance transcriptional regulatory protein CadC</fullName>
    </submittedName>
</protein>
<dbReference type="Gene3D" id="1.10.10.10">
    <property type="entry name" value="Winged helix-like DNA-binding domain superfamily/Winged helix DNA-binding domain"/>
    <property type="match status" value="1"/>
</dbReference>
<dbReference type="InterPro" id="IPR011991">
    <property type="entry name" value="ArsR-like_HTH"/>
</dbReference>
<dbReference type="STRING" id="1855823.MCCS_21460"/>
<name>A0A1W7ADQ1_9STAP</name>